<gene>
    <name evidence="2" type="ORF">BU14_0056s0052</name>
</gene>
<feature type="compositionally biased region" description="Low complexity" evidence="1">
    <location>
        <begin position="186"/>
        <end position="196"/>
    </location>
</feature>
<dbReference type="SUPFAM" id="SSF51735">
    <property type="entry name" value="NAD(P)-binding Rossmann-fold domains"/>
    <property type="match status" value="1"/>
</dbReference>
<name>A0A1X6PHC8_PORUM</name>
<evidence type="ECO:0000256" key="1">
    <source>
        <dbReference type="SAM" id="MobiDB-lite"/>
    </source>
</evidence>
<evidence type="ECO:0000313" key="3">
    <source>
        <dbReference type="Proteomes" id="UP000218209"/>
    </source>
</evidence>
<organism evidence="2 3">
    <name type="scientific">Porphyra umbilicalis</name>
    <name type="common">Purple laver</name>
    <name type="synonym">Red alga</name>
    <dbReference type="NCBI Taxonomy" id="2786"/>
    <lineage>
        <taxon>Eukaryota</taxon>
        <taxon>Rhodophyta</taxon>
        <taxon>Bangiophyceae</taxon>
        <taxon>Bangiales</taxon>
        <taxon>Bangiaceae</taxon>
        <taxon>Porphyra</taxon>
    </lineage>
</organism>
<evidence type="ECO:0000313" key="2">
    <source>
        <dbReference type="EMBL" id="OSX80270.1"/>
    </source>
</evidence>
<dbReference type="Proteomes" id="UP000218209">
    <property type="component" value="Unassembled WGS sequence"/>
</dbReference>
<sequence>MRCQTATTVRLSCVCLSGRRWGLGPSTSRPTRRWGGRRWRRRRLREPVPHFQTKLHMDEALKVSGLTYTILRPVVLMDNVLHIPAVAISAGKVPGRIPAASSLQYIDVADISRAAAVAFGGGCDGGRGRRGRGVRQRWRPPGWRRCLSTWALPLVPCGDCCRRRRRRQRCGGHPMTRIPRGRAAARQRPGAGARRP</sequence>
<evidence type="ECO:0008006" key="4">
    <source>
        <dbReference type="Google" id="ProtNLM"/>
    </source>
</evidence>
<protein>
    <recommendedName>
        <fullName evidence="4">NAD(P)-binding domain-containing protein</fullName>
    </recommendedName>
</protein>
<accession>A0A1X6PHC8</accession>
<dbReference type="InterPro" id="IPR036291">
    <property type="entry name" value="NAD(P)-bd_dom_sf"/>
</dbReference>
<dbReference type="OrthoDB" id="9997102at2759"/>
<keyword evidence="3" id="KW-1185">Reference proteome</keyword>
<dbReference type="EMBL" id="KV918778">
    <property type="protein sequence ID" value="OSX80270.1"/>
    <property type="molecule type" value="Genomic_DNA"/>
</dbReference>
<reference evidence="2 3" key="1">
    <citation type="submission" date="2017-03" db="EMBL/GenBank/DDBJ databases">
        <title>WGS assembly of Porphyra umbilicalis.</title>
        <authorList>
            <person name="Brawley S.H."/>
            <person name="Blouin N.A."/>
            <person name="Ficko-Blean E."/>
            <person name="Wheeler G.L."/>
            <person name="Lohr M."/>
            <person name="Goodson H.V."/>
            <person name="Jenkins J.W."/>
            <person name="Blaby-Haas C.E."/>
            <person name="Helliwell K.E."/>
            <person name="Chan C."/>
            <person name="Marriage T."/>
            <person name="Bhattacharya D."/>
            <person name="Klein A.S."/>
            <person name="Badis Y."/>
            <person name="Brodie J."/>
            <person name="Cao Y."/>
            <person name="Collen J."/>
            <person name="Dittami S.M."/>
            <person name="Gachon C.M."/>
            <person name="Green B.R."/>
            <person name="Karpowicz S."/>
            <person name="Kim J.W."/>
            <person name="Kudahl U."/>
            <person name="Lin S."/>
            <person name="Michel G."/>
            <person name="Mittag M."/>
            <person name="Olson B.J."/>
            <person name="Pangilinan J."/>
            <person name="Peng Y."/>
            <person name="Qiu H."/>
            <person name="Shu S."/>
            <person name="Singer J.T."/>
            <person name="Smith A.G."/>
            <person name="Sprecher B.N."/>
            <person name="Wagner V."/>
            <person name="Wang W."/>
            <person name="Wang Z.-Y."/>
            <person name="Yan J."/>
            <person name="Yarish C."/>
            <person name="Zoeuner-Riek S."/>
            <person name="Zhuang Y."/>
            <person name="Zou Y."/>
            <person name="Lindquist E.A."/>
            <person name="Grimwood J."/>
            <person name="Barry K."/>
            <person name="Rokhsar D.S."/>
            <person name="Schmutz J."/>
            <person name="Stiller J.W."/>
            <person name="Grossman A.R."/>
            <person name="Prochnik S.E."/>
        </authorList>
    </citation>
    <scope>NUCLEOTIDE SEQUENCE [LARGE SCALE GENOMIC DNA]</scope>
    <source>
        <strain evidence="2">4086291</strain>
    </source>
</reference>
<feature type="region of interest" description="Disordered" evidence="1">
    <location>
        <begin position="171"/>
        <end position="196"/>
    </location>
</feature>
<dbReference type="AlphaFoldDB" id="A0A1X6PHC8"/>
<dbReference type="Gene3D" id="3.40.50.720">
    <property type="entry name" value="NAD(P)-binding Rossmann-like Domain"/>
    <property type="match status" value="1"/>
</dbReference>
<proteinExistence type="predicted"/>